<name>A0ACB8U134_9APHY</name>
<reference evidence="1" key="1">
    <citation type="journal article" date="2021" name="Environ. Microbiol.">
        <title>Gene family expansions and transcriptome signatures uncover fungal adaptations to wood decay.</title>
        <authorList>
            <person name="Hage H."/>
            <person name="Miyauchi S."/>
            <person name="Viragh M."/>
            <person name="Drula E."/>
            <person name="Min B."/>
            <person name="Chaduli D."/>
            <person name="Navarro D."/>
            <person name="Favel A."/>
            <person name="Norest M."/>
            <person name="Lesage-Meessen L."/>
            <person name="Balint B."/>
            <person name="Merenyi Z."/>
            <person name="de Eugenio L."/>
            <person name="Morin E."/>
            <person name="Martinez A.T."/>
            <person name="Baldrian P."/>
            <person name="Stursova M."/>
            <person name="Martinez M.J."/>
            <person name="Novotny C."/>
            <person name="Magnuson J.K."/>
            <person name="Spatafora J.W."/>
            <person name="Maurice S."/>
            <person name="Pangilinan J."/>
            <person name="Andreopoulos W."/>
            <person name="LaButti K."/>
            <person name="Hundley H."/>
            <person name="Na H."/>
            <person name="Kuo A."/>
            <person name="Barry K."/>
            <person name="Lipzen A."/>
            <person name="Henrissat B."/>
            <person name="Riley R."/>
            <person name="Ahrendt S."/>
            <person name="Nagy L.G."/>
            <person name="Grigoriev I.V."/>
            <person name="Martin F."/>
            <person name="Rosso M.N."/>
        </authorList>
    </citation>
    <scope>NUCLEOTIDE SEQUENCE</scope>
    <source>
        <strain evidence="1">CBS 384.51</strain>
    </source>
</reference>
<evidence type="ECO:0000313" key="1">
    <source>
        <dbReference type="EMBL" id="KAI0088063.1"/>
    </source>
</evidence>
<gene>
    <name evidence="1" type="ORF">BDY19DRAFT_207131</name>
</gene>
<sequence length="161" mass="18413">MITPLTRKLRIARYDAHFYARMPRCTPEMCALPLPFRALRRVCACQPPKLQFCATALFIVSNNGTLLESQPDHLANITTALLVYVLGTKACHHPHHIPQANGLRFQRASERARKKKQRRKRRGRRVVNRRRSFPFACGMLCQIGRSRVRGLAHACLISNPC</sequence>
<keyword evidence="2" id="KW-1185">Reference proteome</keyword>
<comment type="caution">
    <text evidence="1">The sequence shown here is derived from an EMBL/GenBank/DDBJ whole genome shotgun (WGS) entry which is preliminary data.</text>
</comment>
<dbReference type="EMBL" id="MU274915">
    <property type="protein sequence ID" value="KAI0088063.1"/>
    <property type="molecule type" value="Genomic_DNA"/>
</dbReference>
<protein>
    <submittedName>
        <fullName evidence="1">Uncharacterized protein</fullName>
    </submittedName>
</protein>
<dbReference type="Proteomes" id="UP001055072">
    <property type="component" value="Unassembled WGS sequence"/>
</dbReference>
<accession>A0ACB8U134</accession>
<proteinExistence type="predicted"/>
<evidence type="ECO:0000313" key="2">
    <source>
        <dbReference type="Proteomes" id="UP001055072"/>
    </source>
</evidence>
<organism evidence="1 2">
    <name type="scientific">Irpex rosettiformis</name>
    <dbReference type="NCBI Taxonomy" id="378272"/>
    <lineage>
        <taxon>Eukaryota</taxon>
        <taxon>Fungi</taxon>
        <taxon>Dikarya</taxon>
        <taxon>Basidiomycota</taxon>
        <taxon>Agaricomycotina</taxon>
        <taxon>Agaricomycetes</taxon>
        <taxon>Polyporales</taxon>
        <taxon>Irpicaceae</taxon>
        <taxon>Irpex</taxon>
    </lineage>
</organism>